<proteinExistence type="predicted"/>
<evidence type="ECO:0000256" key="1">
    <source>
        <dbReference type="SAM" id="SignalP"/>
    </source>
</evidence>
<evidence type="ECO:0008006" key="4">
    <source>
        <dbReference type="Google" id="ProtNLM"/>
    </source>
</evidence>
<evidence type="ECO:0000313" key="3">
    <source>
        <dbReference type="Proteomes" id="UP001284771"/>
    </source>
</evidence>
<gene>
    <name evidence="2" type="ORF">RIB56_09055</name>
</gene>
<accession>A0ABU4J5L3</accession>
<protein>
    <recommendedName>
        <fullName evidence="4">Lipoprotein</fullName>
    </recommendedName>
</protein>
<sequence length="218" mass="24611">MRLNLKRFTALLIVTLSLTACQSVNEQEETQPEATTEEQIKARALQDEFTRSMLKSAQETEKGYYTLESKTGEYEMLFPAGGGISETLYSYTENQIESYVIGAVYDDQVEAQIRINYNQELYNDKKGVSYSIDFLTNNLGISSAFEKVDLKNRTLYIAPFKVDEDAVGYAAYVHPKSQKGGVKVVYSVGCNQLQVQCEPSNEKIKDRAHKVMSSITFK</sequence>
<dbReference type="Proteomes" id="UP001284771">
    <property type="component" value="Unassembled WGS sequence"/>
</dbReference>
<name>A0ABU4J5L3_9BACI</name>
<reference evidence="3" key="1">
    <citation type="submission" date="2023-07" db="EMBL/GenBank/DDBJ databases">
        <title>Draft genomic sequences of Priestia flexa CCM isolated from the soil of an abandoned mine contaminated by free cyanide in the high Andean zone of Tacna, Peru.</title>
        <authorList>
            <person name="Caceda Quiroz C.J."/>
            <person name="Maraza Chooque G.J."/>
            <person name="Fora Quispe G.L."/>
            <person name="Carpio Mamani M."/>
        </authorList>
    </citation>
    <scope>NUCLEOTIDE SEQUENCE [LARGE SCALE GENOMIC DNA]</scope>
    <source>
        <strain evidence="3">CCM</strain>
    </source>
</reference>
<keyword evidence="3" id="KW-1185">Reference proteome</keyword>
<evidence type="ECO:0000313" key="2">
    <source>
        <dbReference type="EMBL" id="MDW8516278.1"/>
    </source>
</evidence>
<dbReference type="PROSITE" id="PS51257">
    <property type="entry name" value="PROKAR_LIPOPROTEIN"/>
    <property type="match status" value="1"/>
</dbReference>
<feature type="signal peptide" evidence="1">
    <location>
        <begin position="1"/>
        <end position="26"/>
    </location>
</feature>
<comment type="caution">
    <text evidence="2">The sequence shown here is derived from an EMBL/GenBank/DDBJ whole genome shotgun (WGS) entry which is preliminary data.</text>
</comment>
<feature type="chain" id="PRO_5046708054" description="Lipoprotein" evidence="1">
    <location>
        <begin position="27"/>
        <end position="218"/>
    </location>
</feature>
<organism evidence="2 3">
    <name type="scientific">Priestia flexa</name>
    <dbReference type="NCBI Taxonomy" id="86664"/>
    <lineage>
        <taxon>Bacteria</taxon>
        <taxon>Bacillati</taxon>
        <taxon>Bacillota</taxon>
        <taxon>Bacilli</taxon>
        <taxon>Bacillales</taxon>
        <taxon>Bacillaceae</taxon>
        <taxon>Priestia</taxon>
    </lineage>
</organism>
<dbReference type="EMBL" id="JAWUZT010000021">
    <property type="protein sequence ID" value="MDW8516278.1"/>
    <property type="molecule type" value="Genomic_DNA"/>
</dbReference>
<dbReference type="RefSeq" id="WP_061784951.1">
    <property type="nucleotide sequence ID" value="NZ_CM125968.1"/>
</dbReference>
<keyword evidence="1" id="KW-0732">Signal</keyword>